<reference evidence="2 3" key="1">
    <citation type="submission" date="2022-12" db="EMBL/GenBank/DDBJ databases">
        <title>Chromosome-level genome assembly of true bugs.</title>
        <authorList>
            <person name="Ma L."/>
            <person name="Li H."/>
        </authorList>
    </citation>
    <scope>NUCLEOTIDE SEQUENCE [LARGE SCALE GENOMIC DNA]</scope>
    <source>
        <strain evidence="2">Lab_2022b</strain>
    </source>
</reference>
<feature type="compositionally biased region" description="Pro residues" evidence="1">
    <location>
        <begin position="156"/>
        <end position="165"/>
    </location>
</feature>
<dbReference type="EMBL" id="JAPXFL010000005">
    <property type="protein sequence ID" value="KAK9506960.1"/>
    <property type="molecule type" value="Genomic_DNA"/>
</dbReference>
<feature type="region of interest" description="Disordered" evidence="1">
    <location>
        <begin position="439"/>
        <end position="464"/>
    </location>
</feature>
<sequence length="1403" mass="155600">MQSAAPIRIASEIGPAKKCSEPPAAIQNAMMTKDKKPFTYTPGGLDLAEIRSPRMARRINRNAHMEDSCSGPQLKAPGPPVQPHSLPPAALAAMQPQIAIPVFPPGNDASPRAHHTSPPSSSGSPPPIPSVGANTGVPPPPPPPPPMLPVGGSVGSPPPPPPPMPDGSISPQMHSTQGNNNNQQTYRPKNGNHSPPTYLQDIQNRPALRPVGQPGQNRPPPDFVSEIPCHSPLRPVNHPPRSSYEPSNASPIQVQLKPVSPKSSQAQSPSHSSPPYVPQQPTIPNQYRNQESSNPAQTLPKPAQDMYPQKQTQQSTKPSVYIPPRQSSPPNVTPIRQTPPSPAALNKAPAPWMTSRQVQKDSPPWAVRQGTPEDKGTPPPVSSGTPMTRVIPIQIEGREPTPNYQQQMAQQMQQMQIQAQRQMQQQQLNQIPHYATLPKQSHSFSRQDSSSSISSQSQQQQQGRTRIIPIQIEGGTSSETTNQQKTYNTQQSFTNHNASPVAFGQNRFQNSAQGPGLQRTSSVDTTDNKNRQLQSQVSWTQGGSNPIQSRSFRVLQKITGSEDQPSAPINQSPTGETYLVNRVLPNREGVPGGADNNTEWECNSTHPQLPPQNYPNPNYWYYPIPPQTVEEQQQFWEHYNAMCAYMAHMNAAALRYSPYPMYPAVYPTYLSDNDEYSGYSSSDEMTYYGQMFMNQCAQRYAQENCNKTNEQVDSINNYETDSTDSKESEQFNALRSIKSVPNINIYKEKENNELRTNSEEEEEDDDDDEDEGDDYESEYGSEASNHLSVIMEESERSSAASRDSSSSTINNHDEDNENSTVTVRLPLQFKISRSDNDEEVTTVIVGASEVEAISEQTKEVSEKIDDGSRETSNKNDSSTAESSTEEEDEDEEEDDKEVIPEETLIITDIVREDSDPDITATICLKRNKSVTEETSLTLGKNEITEKSIKQTESPIDFWKELEGDKENDNSVRTNNNTPGSQSQISEDDFKQEESDYHWEDDSSSTSLQTVKKGQSGSGSEVEATGTADEIEDVTIQSPMECEKLTDTNKEPLTDGVDEKPDNTDDESSESEEETSDSSSSSSDDSDDNDEDDDDDDSKDFNESRSERDADHLDYEANTREKLKSQEESEEDDSGVTSDISRHISETDTDIEGSSELRKMSRCQRAATHSRLFKLLQEECGLEEDTPEESLSVKKERLMLPLSVQSSSEQESLSSSSGINSPASPTVTDKLVKELVQSLLSKKKGRHFRKLPMDKLYAAALRILQEDMDPYDTGSTSDESNLFLSPVGNTYNQQQIDTRFIHPELANPENYGANYFDYCNYYNTWANVNNYSNNEALGYDILPSKTFRILQETSQPEGGYKTPVKGLLVRCPRVPNSQDSINPNDSNTKNPCESEPTSSTLQET</sequence>
<feature type="compositionally biased region" description="Low complexity" evidence="1">
    <location>
        <begin position="87"/>
        <end position="101"/>
    </location>
</feature>
<feature type="compositionally biased region" description="Pro residues" evidence="1">
    <location>
        <begin position="77"/>
        <end position="86"/>
    </location>
</feature>
<feature type="compositionally biased region" description="Basic and acidic residues" evidence="1">
    <location>
        <begin position="957"/>
        <end position="969"/>
    </location>
</feature>
<feature type="compositionally biased region" description="Low complexity" evidence="1">
    <location>
        <begin position="797"/>
        <end position="807"/>
    </location>
</feature>
<comment type="caution">
    <text evidence="2">The sequence shown here is derived from an EMBL/GenBank/DDBJ whole genome shotgun (WGS) entry which is preliminary data.</text>
</comment>
<evidence type="ECO:0000313" key="3">
    <source>
        <dbReference type="Proteomes" id="UP001461498"/>
    </source>
</evidence>
<feature type="region of interest" description="Disordered" evidence="1">
    <location>
        <begin position="1202"/>
        <end position="1224"/>
    </location>
</feature>
<dbReference type="Proteomes" id="UP001461498">
    <property type="component" value="Unassembled WGS sequence"/>
</dbReference>
<feature type="compositionally biased region" description="Acidic residues" evidence="1">
    <location>
        <begin position="759"/>
        <end position="779"/>
    </location>
</feature>
<feature type="compositionally biased region" description="Low complexity" evidence="1">
    <location>
        <begin position="257"/>
        <end position="274"/>
    </location>
</feature>
<feature type="compositionally biased region" description="Basic and acidic residues" evidence="1">
    <location>
        <begin position="987"/>
        <end position="1000"/>
    </location>
</feature>
<feature type="compositionally biased region" description="Acidic residues" evidence="1">
    <location>
        <begin position="1083"/>
        <end position="1097"/>
    </location>
</feature>
<feature type="compositionally biased region" description="Basic and acidic residues" evidence="1">
    <location>
        <begin position="1098"/>
        <end position="1126"/>
    </location>
</feature>
<evidence type="ECO:0000313" key="2">
    <source>
        <dbReference type="EMBL" id="KAK9506960.1"/>
    </source>
</evidence>
<feature type="region of interest" description="Disordered" evidence="1">
    <location>
        <begin position="59"/>
        <end position="388"/>
    </location>
</feature>
<feature type="compositionally biased region" description="Polar residues" evidence="1">
    <location>
        <begin position="244"/>
        <end position="253"/>
    </location>
</feature>
<feature type="compositionally biased region" description="Polar residues" evidence="1">
    <location>
        <begin position="309"/>
        <end position="318"/>
    </location>
</feature>
<name>A0AAW1D9X5_9HEMI</name>
<feature type="compositionally biased region" description="Basic and acidic residues" evidence="1">
    <location>
        <begin position="748"/>
        <end position="758"/>
    </location>
</feature>
<feature type="compositionally biased region" description="Acidic residues" evidence="1">
    <location>
        <begin position="883"/>
        <end position="896"/>
    </location>
</feature>
<protein>
    <submittedName>
        <fullName evidence="2">Uncharacterized protein</fullName>
    </submittedName>
</protein>
<feature type="compositionally biased region" description="Pro residues" evidence="1">
    <location>
        <begin position="137"/>
        <end position="148"/>
    </location>
</feature>
<feature type="compositionally biased region" description="Polar residues" evidence="1">
    <location>
        <begin position="1374"/>
        <end position="1403"/>
    </location>
</feature>
<organism evidence="2 3">
    <name type="scientific">Rhynocoris fuscipes</name>
    <dbReference type="NCBI Taxonomy" id="488301"/>
    <lineage>
        <taxon>Eukaryota</taxon>
        <taxon>Metazoa</taxon>
        <taxon>Ecdysozoa</taxon>
        <taxon>Arthropoda</taxon>
        <taxon>Hexapoda</taxon>
        <taxon>Insecta</taxon>
        <taxon>Pterygota</taxon>
        <taxon>Neoptera</taxon>
        <taxon>Paraneoptera</taxon>
        <taxon>Hemiptera</taxon>
        <taxon>Heteroptera</taxon>
        <taxon>Panheteroptera</taxon>
        <taxon>Cimicomorpha</taxon>
        <taxon>Reduviidae</taxon>
        <taxon>Harpactorinae</taxon>
        <taxon>Harpactorini</taxon>
        <taxon>Rhynocoris</taxon>
    </lineage>
</organism>
<feature type="compositionally biased region" description="Low complexity" evidence="1">
    <location>
        <begin position="1202"/>
        <end position="1216"/>
    </location>
</feature>
<keyword evidence="3" id="KW-1185">Reference proteome</keyword>
<feature type="region of interest" description="Disordered" evidence="1">
    <location>
        <begin position="930"/>
        <end position="1157"/>
    </location>
</feature>
<evidence type="ECO:0000256" key="1">
    <source>
        <dbReference type="SAM" id="MobiDB-lite"/>
    </source>
</evidence>
<feature type="region of interest" description="Disordered" evidence="1">
    <location>
        <begin position="846"/>
        <end position="917"/>
    </location>
</feature>
<feature type="region of interest" description="Disordered" evidence="1">
    <location>
        <begin position="402"/>
        <end position="427"/>
    </location>
</feature>
<feature type="compositionally biased region" description="Polar residues" evidence="1">
    <location>
        <begin position="169"/>
        <end position="203"/>
    </location>
</feature>
<feature type="compositionally biased region" description="Basic and acidic residues" evidence="1">
    <location>
        <begin position="1040"/>
        <end position="1062"/>
    </location>
</feature>
<feature type="compositionally biased region" description="Polar residues" evidence="1">
    <location>
        <begin position="1003"/>
        <end position="1018"/>
    </location>
</feature>
<feature type="region of interest" description="Disordered" evidence="1">
    <location>
        <begin position="748"/>
        <end position="823"/>
    </location>
</feature>
<feature type="compositionally biased region" description="Low complexity" evidence="1">
    <location>
        <begin position="405"/>
        <end position="427"/>
    </location>
</feature>
<accession>A0AAW1D9X5</accession>
<feature type="region of interest" description="Disordered" evidence="1">
    <location>
        <begin position="1372"/>
        <end position="1403"/>
    </location>
</feature>
<gene>
    <name evidence="2" type="ORF">O3M35_008799</name>
</gene>
<feature type="compositionally biased region" description="Polar residues" evidence="1">
    <location>
        <begin position="279"/>
        <end position="297"/>
    </location>
</feature>
<feature type="compositionally biased region" description="Polar residues" evidence="1">
    <location>
        <begin position="970"/>
        <end position="984"/>
    </location>
</feature>
<feature type="compositionally biased region" description="Basic and acidic residues" evidence="1">
    <location>
        <begin position="856"/>
        <end position="873"/>
    </location>
</feature>
<feature type="compositionally biased region" description="Acidic residues" evidence="1">
    <location>
        <begin position="1063"/>
        <end position="1075"/>
    </location>
</feature>
<feature type="region of interest" description="Disordered" evidence="1">
    <location>
        <begin position="506"/>
        <end position="549"/>
    </location>
</feature>
<proteinExistence type="predicted"/>
<feature type="compositionally biased region" description="Low complexity" evidence="1">
    <location>
        <begin position="440"/>
        <end position="462"/>
    </location>
</feature>